<keyword evidence="7" id="KW-0131">Cell cycle</keyword>
<dbReference type="Proteomes" id="UP000655225">
    <property type="component" value="Unassembled WGS sequence"/>
</dbReference>
<evidence type="ECO:0000313" key="10">
    <source>
        <dbReference type="EMBL" id="KAF8378590.1"/>
    </source>
</evidence>
<comment type="subcellular location">
    <subcellularLocation>
        <location evidence="1">Chromosome</location>
    </subcellularLocation>
</comment>
<evidence type="ECO:0000259" key="9">
    <source>
        <dbReference type="Pfam" id="PF12719"/>
    </source>
</evidence>
<dbReference type="Pfam" id="PF12719">
    <property type="entry name" value="Cnd3"/>
    <property type="match status" value="1"/>
</dbReference>
<dbReference type="GO" id="GO:0051301">
    <property type="term" value="P:cell division"/>
    <property type="evidence" value="ECO:0007669"/>
    <property type="project" value="UniProtKB-KW"/>
</dbReference>
<name>A0A834YE78_TETSI</name>
<feature type="region of interest" description="Disordered" evidence="8">
    <location>
        <begin position="805"/>
        <end position="832"/>
    </location>
</feature>
<protein>
    <recommendedName>
        <fullName evidence="9">Nuclear condensin complex subunit 3 C-terminal domain-containing protein</fullName>
    </recommendedName>
</protein>
<gene>
    <name evidence="10" type="ORF">HHK36_029938</name>
</gene>
<dbReference type="EMBL" id="JABCRI010000023">
    <property type="protein sequence ID" value="KAF8378590.1"/>
    <property type="molecule type" value="Genomic_DNA"/>
</dbReference>
<keyword evidence="5" id="KW-0498">Mitosis</keyword>
<comment type="caution">
    <text evidence="10">The sequence shown here is derived from an EMBL/GenBank/DDBJ whole genome shotgun (WGS) entry which is preliminary data.</text>
</comment>
<dbReference type="GO" id="GO:0007076">
    <property type="term" value="P:mitotic chromosome condensation"/>
    <property type="evidence" value="ECO:0007669"/>
    <property type="project" value="InterPro"/>
</dbReference>
<feature type="compositionally biased region" description="Basic and acidic residues" evidence="8">
    <location>
        <begin position="969"/>
        <end position="979"/>
    </location>
</feature>
<dbReference type="OrthoDB" id="27187at2759"/>
<feature type="domain" description="Nuclear condensin complex subunit 3 C-terminal" evidence="9">
    <location>
        <begin position="524"/>
        <end position="868"/>
    </location>
</feature>
<feature type="compositionally biased region" description="Low complexity" evidence="8">
    <location>
        <begin position="980"/>
        <end position="1008"/>
    </location>
</feature>
<evidence type="ECO:0000256" key="1">
    <source>
        <dbReference type="ARBA" id="ARBA00004286"/>
    </source>
</evidence>
<dbReference type="InterPro" id="IPR011989">
    <property type="entry name" value="ARM-like"/>
</dbReference>
<feature type="compositionally biased region" description="Acidic residues" evidence="8">
    <location>
        <begin position="1019"/>
        <end position="1039"/>
    </location>
</feature>
<evidence type="ECO:0000313" key="11">
    <source>
        <dbReference type="Proteomes" id="UP000655225"/>
    </source>
</evidence>
<proteinExistence type="inferred from homology"/>
<dbReference type="GO" id="GO:0000793">
    <property type="term" value="C:condensed chromosome"/>
    <property type="evidence" value="ECO:0007669"/>
    <property type="project" value="TreeGrafter"/>
</dbReference>
<accession>A0A834YE78</accession>
<dbReference type="PANTHER" id="PTHR14418:SF5">
    <property type="entry name" value="CONDENSIN COMPLEX SUBUNIT 3"/>
    <property type="match status" value="1"/>
</dbReference>
<dbReference type="PANTHER" id="PTHR14418">
    <property type="entry name" value="CONDENSIN COMPLEX SUBUNIT 3-RELATED"/>
    <property type="match status" value="1"/>
</dbReference>
<sequence>MTDKEEEKLLMQQISRVLDESRASYAIHTRKLKDLIAIRSSSPLRFFSAFSKTLTPLFDFQRRTASAERIIRFVSIFSALRDGKNATDCDAFLEEFLRFLLIASVASNKTASFYLQFSVLRYANLENFPIIMRLPDDTEVSNELWDEVIDCMKSRVGDKVPAVRTFAVRALARFANDTENSDIIDLFLQALPLEHNPEVRKTIVLSLPPSNATSAAIIGCTLDVSESVRRAAYCVLAKKFPIQSLSIKLRTIILQRGLADRSVSVTNECLKLMKDEWLTKYCHGEPVALLKFLDVETYELVGEAVMGALLKARMVKMQDGQSIRHFVVSSCDKTEGQFIPSIQLMEAEVALYWRTICRHLQTEAQAKGSDAAATMGTEAEIYASEASDNNDLLERILPATVSEFVELVKAHLVAGPNYRFAARQLLLLGVMLDFSDATNRKVGSALVQELLHRPLEHEVDDDGNMVVIGDGINLGGDREWAKAVSELARKVHASGEFEEVVAGVVAELARPCRERTADFMQWMHCLAVTGLLLENVKSFRWLQGKAIEPSELLHSLLLPGAKHVHLDVQRVATRCLGLFGLLERKPNGELVKQLRLSFFKCPSAVSVMASKALLDLAMWHGAQEVDRAMGQDLLSQPRDEKRNFQPVNFSDINGDSNIELLDLLYAGLDRDDCGESTETDDHESVQAILGKGFAKILLLSENYSSLSASFHPLVLAKLINLYFSNETTDLQSTLSGSQGKKYMFRIVMSYLFKSVSKAFIPVMRSMWPGIYGNAGGSPVLVSNMRKRAIQASRFMLQMMQAPLHSKETEMEAEQGSRQSPETTDGSEPSLDFESGEEGLAIRIATEVASFPMKKTAAEKSYVSALCRINILLHFRSSEQGAIKLVRRLLNRMAESVLAEKELVKELNRMAARLKALDKHSDKELLQDEADHIFGLLELNHNLDMDAMPTMPPTPAPRSTRPAQSRRRVRTEEDSSDEGKTSPTSVVPTPVPISARSQRASKTAALSKLTAKKAVRITVDDDDDEESDVTSEEDSDESEQSSEGSVTLSLLAEQPNLHPLKLSSTTQEEPQIGELKANIVRRLYATTGFFLRKPLRLSLELKLDDEQAKVDMAVT</sequence>
<evidence type="ECO:0000256" key="6">
    <source>
        <dbReference type="ARBA" id="ARBA00023067"/>
    </source>
</evidence>
<dbReference type="AlphaFoldDB" id="A0A834YE78"/>
<evidence type="ECO:0000256" key="2">
    <source>
        <dbReference type="ARBA" id="ARBA00006533"/>
    </source>
</evidence>
<dbReference type="InterPro" id="IPR025977">
    <property type="entry name" value="Cnd3_C"/>
</dbReference>
<evidence type="ECO:0000256" key="3">
    <source>
        <dbReference type="ARBA" id="ARBA00022454"/>
    </source>
</evidence>
<keyword evidence="4" id="KW-0132">Cell division</keyword>
<feature type="compositionally biased region" description="Polar residues" evidence="8">
    <location>
        <begin position="815"/>
        <end position="826"/>
    </location>
</feature>
<keyword evidence="11" id="KW-1185">Reference proteome</keyword>
<evidence type="ECO:0000256" key="8">
    <source>
        <dbReference type="SAM" id="MobiDB-lite"/>
    </source>
</evidence>
<keyword evidence="6" id="KW-0226">DNA condensation</keyword>
<evidence type="ECO:0000256" key="4">
    <source>
        <dbReference type="ARBA" id="ARBA00022618"/>
    </source>
</evidence>
<dbReference type="InterPro" id="IPR016024">
    <property type="entry name" value="ARM-type_fold"/>
</dbReference>
<dbReference type="Gene3D" id="1.25.10.10">
    <property type="entry name" value="Leucine-rich Repeat Variant"/>
    <property type="match status" value="1"/>
</dbReference>
<organism evidence="10 11">
    <name type="scientific">Tetracentron sinense</name>
    <name type="common">Spur-leaf</name>
    <dbReference type="NCBI Taxonomy" id="13715"/>
    <lineage>
        <taxon>Eukaryota</taxon>
        <taxon>Viridiplantae</taxon>
        <taxon>Streptophyta</taxon>
        <taxon>Embryophyta</taxon>
        <taxon>Tracheophyta</taxon>
        <taxon>Spermatophyta</taxon>
        <taxon>Magnoliopsida</taxon>
        <taxon>Trochodendrales</taxon>
        <taxon>Trochodendraceae</taxon>
        <taxon>Tetracentron</taxon>
    </lineage>
</organism>
<feature type="region of interest" description="Disordered" evidence="8">
    <location>
        <begin position="944"/>
        <end position="1045"/>
    </location>
</feature>
<evidence type="ECO:0000256" key="7">
    <source>
        <dbReference type="ARBA" id="ARBA00023306"/>
    </source>
</evidence>
<dbReference type="SUPFAM" id="SSF48371">
    <property type="entry name" value="ARM repeat"/>
    <property type="match status" value="1"/>
</dbReference>
<keyword evidence="3" id="KW-0158">Chromosome</keyword>
<evidence type="ECO:0000256" key="5">
    <source>
        <dbReference type="ARBA" id="ARBA00022776"/>
    </source>
</evidence>
<dbReference type="GO" id="GO:0000796">
    <property type="term" value="C:condensin complex"/>
    <property type="evidence" value="ECO:0007669"/>
    <property type="project" value="InterPro"/>
</dbReference>
<comment type="similarity">
    <text evidence="2">Belongs to the CND3 (condensin subunit 3) family.</text>
</comment>
<reference evidence="10 11" key="1">
    <citation type="submission" date="2020-04" db="EMBL/GenBank/DDBJ databases">
        <title>Plant Genome Project.</title>
        <authorList>
            <person name="Zhang R.-G."/>
        </authorList>
    </citation>
    <scope>NUCLEOTIDE SEQUENCE [LARGE SCALE GENOMIC DNA]</scope>
    <source>
        <strain evidence="10">YNK0</strain>
        <tissue evidence="10">Leaf</tissue>
    </source>
</reference>
<dbReference type="InterPro" id="IPR027165">
    <property type="entry name" value="CND3"/>
</dbReference>
<dbReference type="OMA" id="FRATQIT"/>